<dbReference type="GO" id="GO:0005789">
    <property type="term" value="C:endoplasmic reticulum membrane"/>
    <property type="evidence" value="ECO:0007669"/>
    <property type="project" value="UniProtKB-SubCell"/>
</dbReference>
<comment type="function">
    <text evidence="8">Involved in the maturation of specific proteins in the endoplasmic reticulum.</text>
</comment>
<evidence type="ECO:0000256" key="1">
    <source>
        <dbReference type="ARBA" id="ARBA00004477"/>
    </source>
</evidence>
<name>A0A0K2UBT0_LEPSM</name>
<dbReference type="GO" id="GO:0051604">
    <property type="term" value="P:protein maturation"/>
    <property type="evidence" value="ECO:0007669"/>
    <property type="project" value="InterPro"/>
</dbReference>
<feature type="domain" description="Lipase maturation factor 1/2 C-terminal" evidence="10">
    <location>
        <begin position="465"/>
        <end position="601"/>
    </location>
</feature>
<evidence type="ECO:0000259" key="10">
    <source>
        <dbReference type="Pfam" id="PF25179"/>
    </source>
</evidence>
<evidence type="ECO:0000256" key="5">
    <source>
        <dbReference type="ARBA" id="ARBA00022989"/>
    </source>
</evidence>
<keyword evidence="3 8" id="KW-0812">Transmembrane</keyword>
<evidence type="ECO:0000256" key="6">
    <source>
        <dbReference type="ARBA" id="ARBA00023136"/>
    </source>
</evidence>
<feature type="transmembrane region" description="Helical" evidence="8">
    <location>
        <begin position="373"/>
        <end position="400"/>
    </location>
</feature>
<keyword evidence="5 8" id="KW-1133">Transmembrane helix</keyword>
<accession>A0A0K2UBT0</accession>
<feature type="transmembrane region" description="Helical" evidence="8">
    <location>
        <begin position="287"/>
        <end position="309"/>
    </location>
</feature>
<dbReference type="OrthoDB" id="434126at2759"/>
<proteinExistence type="inferred from homology"/>
<feature type="transmembrane region" description="Helical" evidence="8">
    <location>
        <begin position="23"/>
        <end position="41"/>
    </location>
</feature>
<feature type="transmembrane region" description="Helical" evidence="8">
    <location>
        <begin position="166"/>
        <end position="181"/>
    </location>
</feature>
<keyword evidence="4 8" id="KW-0256">Endoplasmic reticulum</keyword>
<dbReference type="PANTHER" id="PTHR14463">
    <property type="entry name" value="LIPASE MATURATION FACTOR"/>
    <property type="match status" value="1"/>
</dbReference>
<dbReference type="InterPro" id="IPR057433">
    <property type="entry name" value="LMF1/2_C"/>
</dbReference>
<dbReference type="AlphaFoldDB" id="A0A0K2UBT0"/>
<evidence type="ECO:0000259" key="9">
    <source>
        <dbReference type="Pfam" id="PF06762"/>
    </source>
</evidence>
<feature type="domain" description="Lipase maturation factor 1/2 N-terminal" evidence="9">
    <location>
        <begin position="161"/>
        <end position="320"/>
    </location>
</feature>
<dbReference type="Pfam" id="PF25179">
    <property type="entry name" value="LMF1_C"/>
    <property type="match status" value="1"/>
</dbReference>
<feature type="transmembrane region" description="Helical" evidence="8">
    <location>
        <begin position="50"/>
        <end position="70"/>
    </location>
</feature>
<organism evidence="11">
    <name type="scientific">Lepeophtheirus salmonis</name>
    <name type="common">Salmon louse</name>
    <name type="synonym">Caligus salmonis</name>
    <dbReference type="NCBI Taxonomy" id="72036"/>
    <lineage>
        <taxon>Eukaryota</taxon>
        <taxon>Metazoa</taxon>
        <taxon>Ecdysozoa</taxon>
        <taxon>Arthropoda</taxon>
        <taxon>Crustacea</taxon>
        <taxon>Multicrustacea</taxon>
        <taxon>Hexanauplia</taxon>
        <taxon>Copepoda</taxon>
        <taxon>Siphonostomatoida</taxon>
        <taxon>Caligidae</taxon>
        <taxon>Lepeophtheirus</taxon>
    </lineage>
</organism>
<protein>
    <recommendedName>
        <fullName evidence="8">Lipase maturation factor</fullName>
    </recommendedName>
</protein>
<dbReference type="InterPro" id="IPR009613">
    <property type="entry name" value="LMF"/>
</dbReference>
<comment type="subcellular location">
    <subcellularLocation>
        <location evidence="1 8">Endoplasmic reticulum membrane</location>
        <topology evidence="1 8">Multi-pass membrane protein</topology>
    </subcellularLocation>
</comment>
<dbReference type="InterPro" id="IPR057434">
    <property type="entry name" value="LMF1/2_N"/>
</dbReference>
<feature type="non-terminal residue" evidence="11">
    <location>
        <position position="1"/>
    </location>
</feature>
<sequence>AECGCHLSSNQKKGSKYIENREILLAGIPIWPLFGSFLMWIRPRSLTRSLFLRLVASCYAMAFTSLYIQIPGLYGKNGVSPVHKNNDGRSDSFWDRPTLVWLVVDLLGISHEHSLDLMCIVGTLISCVSIFVRGFLGGKMGFLLNWILYLSLYQVGGRFLWFQWDILLLEVGFLCILVAPFREDGKSRPWDRLNMECVRWLLFRMMFANGLVKLTSECPSWWNLTAMPLHYESQCIPTPASWFTFNLLPESFHKFSVAWTFMIEIPMTFLFYAPTVGLRRFSYSQQIFLMIIIMVTGNYNFFNFLFMALCISLSDDSWWNKALRTKRHFLVRFVFSCFNISVILSLVTGFVYYFMNDKYEFEIQFKLKELKHFIAITTSFGIAVAAFFFLLSILEMIILIINSLKQGFFTFLQNLYWGSIYGLMAAGIFIKSVPVFVGGLDGAIMPPIIAQMDTTILDRLDSFHLVNSYGLFRRMTGVGGRPEVVILGSDDRQNWEEYQFLYKPGNITAMPRYVLPHQPRLDWQMWFIALQGKFNLDRWFVTMCHRFLQGQRTVLDLLDRRNNPFDKRAPPKYLKAHLYHYHFTTSSEDITKQWWTRELIDPEFINIIDEPTIKNYLDKIDSSPQVTEMRTNQSLKKSLNWLRVRTNEFEPHIVVWTLSMLYLPVISKIVFGWIRIF</sequence>
<feature type="transmembrane region" description="Helical" evidence="8">
    <location>
        <begin position="420"/>
        <end position="440"/>
    </location>
</feature>
<dbReference type="PANTHER" id="PTHR14463:SF5">
    <property type="entry name" value="LIPASE MATURATION FACTOR 2"/>
    <property type="match status" value="1"/>
</dbReference>
<feature type="transmembrane region" description="Helical" evidence="8">
    <location>
        <begin position="653"/>
        <end position="674"/>
    </location>
</feature>
<feature type="transmembrane region" description="Helical" evidence="8">
    <location>
        <begin position="115"/>
        <end position="136"/>
    </location>
</feature>
<keyword evidence="6 8" id="KW-0472">Membrane</keyword>
<evidence type="ECO:0000256" key="2">
    <source>
        <dbReference type="ARBA" id="ARBA00005512"/>
    </source>
</evidence>
<dbReference type="Pfam" id="PF06762">
    <property type="entry name" value="LMF1"/>
    <property type="match status" value="1"/>
</dbReference>
<evidence type="ECO:0000256" key="3">
    <source>
        <dbReference type="ARBA" id="ARBA00022692"/>
    </source>
</evidence>
<reference evidence="11" key="1">
    <citation type="submission" date="2014-05" db="EMBL/GenBank/DDBJ databases">
        <authorList>
            <person name="Chronopoulou M."/>
        </authorList>
    </citation>
    <scope>NUCLEOTIDE SEQUENCE</scope>
    <source>
        <tissue evidence="11">Whole organism</tissue>
    </source>
</reference>
<dbReference type="EMBL" id="HACA01018333">
    <property type="protein sequence ID" value="CDW35694.1"/>
    <property type="molecule type" value="Transcribed_RNA"/>
</dbReference>
<evidence type="ECO:0000313" key="11">
    <source>
        <dbReference type="EMBL" id="CDW35694.1"/>
    </source>
</evidence>
<evidence type="ECO:0000256" key="8">
    <source>
        <dbReference type="RuleBase" id="RU361229"/>
    </source>
</evidence>
<keyword evidence="7" id="KW-0325">Glycoprotein</keyword>
<feature type="transmembrane region" description="Helical" evidence="8">
    <location>
        <begin position="329"/>
        <end position="353"/>
    </location>
</feature>
<evidence type="ECO:0000256" key="4">
    <source>
        <dbReference type="ARBA" id="ARBA00022824"/>
    </source>
</evidence>
<feature type="transmembrane region" description="Helical" evidence="8">
    <location>
        <begin position="256"/>
        <end position="275"/>
    </location>
</feature>
<evidence type="ECO:0000256" key="7">
    <source>
        <dbReference type="ARBA" id="ARBA00023180"/>
    </source>
</evidence>
<feature type="transmembrane region" description="Helical" evidence="8">
    <location>
        <begin position="143"/>
        <end position="160"/>
    </location>
</feature>
<comment type="similarity">
    <text evidence="2 8">Belongs to the lipase maturation factor family.</text>
</comment>